<keyword evidence="2" id="KW-1185">Reference proteome</keyword>
<protein>
    <submittedName>
        <fullName evidence="1">Uncharacterized protein</fullName>
    </submittedName>
</protein>
<gene>
    <name evidence="1" type="ORF">Nepgr_014781</name>
</gene>
<dbReference type="EMBL" id="BSYO01000012">
    <property type="protein sequence ID" value="GMH12940.1"/>
    <property type="molecule type" value="Genomic_DNA"/>
</dbReference>
<name>A0AAD3SLJ4_NEPGR</name>
<evidence type="ECO:0000313" key="1">
    <source>
        <dbReference type="EMBL" id="GMH12940.1"/>
    </source>
</evidence>
<sequence>MARDPLKIPESVLIQSSVESETTRHITKLPNSYEAVTESLGSLSSANFVGVCNEVSVPKVMDEMLTISGSSLLCPMLQPGIDNPTGCSEGIADEPCSDSLGGIDVPFKHHEVDADGPVSLSLADEVVPSALGAG</sequence>
<dbReference type="Proteomes" id="UP001279734">
    <property type="component" value="Unassembled WGS sequence"/>
</dbReference>
<organism evidence="1 2">
    <name type="scientific">Nepenthes gracilis</name>
    <name type="common">Slender pitcher plant</name>
    <dbReference type="NCBI Taxonomy" id="150966"/>
    <lineage>
        <taxon>Eukaryota</taxon>
        <taxon>Viridiplantae</taxon>
        <taxon>Streptophyta</taxon>
        <taxon>Embryophyta</taxon>
        <taxon>Tracheophyta</taxon>
        <taxon>Spermatophyta</taxon>
        <taxon>Magnoliopsida</taxon>
        <taxon>eudicotyledons</taxon>
        <taxon>Gunneridae</taxon>
        <taxon>Pentapetalae</taxon>
        <taxon>Caryophyllales</taxon>
        <taxon>Nepenthaceae</taxon>
        <taxon>Nepenthes</taxon>
    </lineage>
</organism>
<reference evidence="1" key="1">
    <citation type="submission" date="2023-05" db="EMBL/GenBank/DDBJ databases">
        <title>Nepenthes gracilis genome sequencing.</title>
        <authorList>
            <person name="Fukushima K."/>
        </authorList>
    </citation>
    <scope>NUCLEOTIDE SEQUENCE</scope>
    <source>
        <strain evidence="1">SING2019-196</strain>
    </source>
</reference>
<evidence type="ECO:0000313" key="2">
    <source>
        <dbReference type="Proteomes" id="UP001279734"/>
    </source>
</evidence>
<accession>A0AAD3SLJ4</accession>
<comment type="caution">
    <text evidence="1">The sequence shown here is derived from an EMBL/GenBank/DDBJ whole genome shotgun (WGS) entry which is preliminary data.</text>
</comment>
<proteinExistence type="predicted"/>
<dbReference type="AlphaFoldDB" id="A0AAD3SLJ4"/>